<dbReference type="OrthoDB" id="9780310at2"/>
<proteinExistence type="predicted"/>
<organism evidence="1 2">
    <name type="scientific">Neorhizobium galegae bv. orientalis str. HAMBI 540</name>
    <dbReference type="NCBI Taxonomy" id="1028800"/>
    <lineage>
        <taxon>Bacteria</taxon>
        <taxon>Pseudomonadati</taxon>
        <taxon>Pseudomonadota</taxon>
        <taxon>Alphaproteobacteria</taxon>
        <taxon>Hyphomicrobiales</taxon>
        <taxon>Rhizobiaceae</taxon>
        <taxon>Rhizobium/Agrobacterium group</taxon>
        <taxon>Neorhizobium</taxon>
    </lineage>
</organism>
<dbReference type="GeneID" id="24256626"/>
<dbReference type="PANTHER" id="PTHR30348">
    <property type="entry name" value="UNCHARACTERIZED PROTEIN YECE"/>
    <property type="match status" value="1"/>
</dbReference>
<dbReference type="KEGG" id="ngg:RG540_CH18410"/>
<dbReference type="eggNOG" id="COG1801">
    <property type="taxonomic scope" value="Bacteria"/>
</dbReference>
<protein>
    <submittedName>
        <fullName evidence="1">DUF72 protein</fullName>
    </submittedName>
</protein>
<dbReference type="Pfam" id="PF01904">
    <property type="entry name" value="DUF72"/>
    <property type="match status" value="1"/>
</dbReference>
<dbReference type="PATRIC" id="fig|1028800.3.peg.1857"/>
<evidence type="ECO:0000313" key="1">
    <source>
        <dbReference type="EMBL" id="CDN48011.1"/>
    </source>
</evidence>
<dbReference type="PANTHER" id="PTHR30348:SF4">
    <property type="entry name" value="DUF72 DOMAIN-CONTAINING PROTEIN"/>
    <property type="match status" value="1"/>
</dbReference>
<dbReference type="InterPro" id="IPR002763">
    <property type="entry name" value="DUF72"/>
</dbReference>
<dbReference type="RefSeq" id="WP_038586913.1">
    <property type="nucleotide sequence ID" value="NZ_HG938353.1"/>
</dbReference>
<dbReference type="Proteomes" id="UP000028181">
    <property type="component" value="Chromosome I"/>
</dbReference>
<evidence type="ECO:0000313" key="2">
    <source>
        <dbReference type="Proteomes" id="UP000028181"/>
    </source>
</evidence>
<gene>
    <name evidence="1" type="ORF">RG540_CH18410</name>
</gene>
<name>A0A068SQH6_NEOGA</name>
<dbReference type="Gene3D" id="3.20.20.410">
    <property type="entry name" value="Protein of unknown function UPF0759"/>
    <property type="match status" value="1"/>
</dbReference>
<accession>A0A068SQH6</accession>
<dbReference type="SUPFAM" id="SSF117396">
    <property type="entry name" value="TM1631-like"/>
    <property type="match status" value="1"/>
</dbReference>
<dbReference type="EMBL" id="HG938353">
    <property type="protein sequence ID" value="CDN48011.1"/>
    <property type="molecule type" value="Genomic_DNA"/>
</dbReference>
<reference evidence="2" key="1">
    <citation type="journal article" date="2014" name="BMC Genomics">
        <title>Genome sequencing of two Neorhizobium galegae strains reveals a noeT gene responsible for the unusual acetylation of the nodulation factors.</title>
        <authorList>
            <person name="Osterman J."/>
            <person name="Marsh J."/>
            <person name="Laine P.K."/>
            <person name="Zeng Z."/>
            <person name="Alatalo E."/>
            <person name="Sullivan J.T."/>
            <person name="Young J.P."/>
            <person name="Thomas-Oates J."/>
            <person name="Paulin L."/>
            <person name="Lindstrom K."/>
        </authorList>
    </citation>
    <scope>NUCLEOTIDE SEQUENCE [LARGE SCALE GENOMIC DNA]</scope>
    <source>
        <strain evidence="2">HAMBI 540</strain>
    </source>
</reference>
<keyword evidence="2" id="KW-1185">Reference proteome</keyword>
<sequence>MKKQSDDIRIGISGWTYKPWRGVFYPEGLPQKQELTYAAEHFRSIEINGTFYGLQRPRSFAAWHDATPDDFVFAIKGSRYITHMRRLTDIETPLANFLASGVLRLGKKLGPILWQFPPRMKFDAERFEPFLKLLPKSTEDAVALARRHDARLDGRAYVETDANRPIRHALEIRHDSFRSPEFVDLLRRYKVGLVVADTVEWPLLMDLTADFVYCRLHGSEQLYVSGYDDRALDRWAQLIRQWAKGRDPKDAERVGPPSPPRAHGLDVYVYFDNDVKVRAPRDAQALADRLNAGPIAANVRTARRA</sequence>
<dbReference type="HOGENOM" id="CLU_046519_1_1_5"/>
<dbReference type="InterPro" id="IPR036520">
    <property type="entry name" value="UPF0759_sf"/>
</dbReference>
<dbReference type="AlphaFoldDB" id="A0A068SQH6"/>